<evidence type="ECO:0000259" key="1">
    <source>
        <dbReference type="Pfam" id="PF04028"/>
    </source>
</evidence>
<gene>
    <name evidence="2" type="ORF">FHG66_18800</name>
</gene>
<accession>A0A5C4MNR0</accession>
<name>A0A5C4MNR0_9RHOB</name>
<protein>
    <submittedName>
        <fullName evidence="2">DUF374 domain-containing protein</fullName>
    </submittedName>
</protein>
<sequence>MSLRKWLGRQSWSPHVLGWPLSLWIRLCHATTQWTRQGDAEIEAALKNGPVILVLWHERIALSALHWRGEWGPISALHTTRFAGRVAGAVQAHLGTRPIAMQSRKGNLAASREVMRRLRGGVSVGITGDGPSGPVRELKDAPLEWARATGRPVFIYAFAMRRQKRLTTWDRLVWPRPFTQGAVVWRLWRSELPRRMDDATREAMRRDLEAALTAVADEAEALAQR</sequence>
<reference evidence="2 3" key="1">
    <citation type="submission" date="2019-06" db="EMBL/GenBank/DDBJ databases">
        <title>YIM 131921 draft genome.</title>
        <authorList>
            <person name="Jiang L."/>
        </authorList>
    </citation>
    <scope>NUCLEOTIDE SEQUENCE [LARGE SCALE GENOMIC DNA]</scope>
    <source>
        <strain evidence="2 3">YIM 131921</strain>
    </source>
</reference>
<dbReference type="OrthoDB" id="9810508at2"/>
<dbReference type="AlphaFoldDB" id="A0A5C4MNR0"/>
<dbReference type="Pfam" id="PF04028">
    <property type="entry name" value="DUF374"/>
    <property type="match status" value="1"/>
</dbReference>
<comment type="caution">
    <text evidence="2">The sequence shown here is derived from an EMBL/GenBank/DDBJ whole genome shotgun (WGS) entry which is preliminary data.</text>
</comment>
<dbReference type="RefSeq" id="WP_139078591.1">
    <property type="nucleotide sequence ID" value="NZ_VDFU01000035.1"/>
</dbReference>
<dbReference type="EMBL" id="VDFU01000035">
    <property type="protein sequence ID" value="TNC46565.1"/>
    <property type="molecule type" value="Genomic_DNA"/>
</dbReference>
<feature type="domain" description="DUF374" evidence="1">
    <location>
        <begin position="70"/>
        <end position="134"/>
    </location>
</feature>
<proteinExistence type="predicted"/>
<evidence type="ECO:0000313" key="2">
    <source>
        <dbReference type="EMBL" id="TNC46565.1"/>
    </source>
</evidence>
<dbReference type="Proteomes" id="UP000305887">
    <property type="component" value="Unassembled WGS sequence"/>
</dbReference>
<dbReference type="InterPro" id="IPR007172">
    <property type="entry name" value="DUF374"/>
</dbReference>
<organism evidence="2 3">
    <name type="scientific">Rubellimicrobium rubrum</name>
    <dbReference type="NCBI Taxonomy" id="2585369"/>
    <lineage>
        <taxon>Bacteria</taxon>
        <taxon>Pseudomonadati</taxon>
        <taxon>Pseudomonadota</taxon>
        <taxon>Alphaproteobacteria</taxon>
        <taxon>Rhodobacterales</taxon>
        <taxon>Roseobacteraceae</taxon>
        <taxon>Rubellimicrobium</taxon>
    </lineage>
</organism>
<keyword evidence="3" id="KW-1185">Reference proteome</keyword>
<evidence type="ECO:0000313" key="3">
    <source>
        <dbReference type="Proteomes" id="UP000305887"/>
    </source>
</evidence>